<keyword evidence="2" id="KW-1185">Reference proteome</keyword>
<reference evidence="2" key="1">
    <citation type="submission" date="2016-09" db="EMBL/GenBank/DDBJ databases">
        <authorList>
            <person name="Varghese N."/>
            <person name="Submissions S."/>
        </authorList>
    </citation>
    <scope>NUCLEOTIDE SEQUENCE [LARGE SCALE GENOMIC DNA]</scope>
    <source>
        <strain evidence="2">S5</strain>
    </source>
</reference>
<protein>
    <submittedName>
        <fullName evidence="1">Zinc-or iron-chelating domain-containing protein</fullName>
    </submittedName>
</protein>
<dbReference type="EMBL" id="FMYI01000006">
    <property type="protein sequence ID" value="SDC31112.1"/>
    <property type="molecule type" value="Genomic_DNA"/>
</dbReference>
<accession>A0A1G6KJ23</accession>
<dbReference type="AlphaFoldDB" id="A0A1G6KJ23"/>
<dbReference type="RefSeq" id="WP_090795975.1">
    <property type="nucleotide sequence ID" value="NZ_FMYI01000006.1"/>
</dbReference>
<sequence length="243" mass="28776">MAFPTLNEVEEKCHQLSQHYEIDDERFFSIIEHWDESDGSADEKLMKSFQALLNQVSVEMDKMDQFMNMTPTCQMGCAFCCYFPIIVTELEAKLIIQAIHDMPPARKNKIINNLKQYEHDQKEKLMVARSIDFKEHDAFKAKYRQLDLPCPLLDLETNACLAYEVRPIPCRTYVNYLDPKICENERMPNETVSFDFLYHPYFEAFNTFLQWLYEDGEETTVDYPTDLFKEDYLINWISADIFS</sequence>
<dbReference type="Proteomes" id="UP000242949">
    <property type="component" value="Unassembled WGS sequence"/>
</dbReference>
<proteinExistence type="predicted"/>
<dbReference type="InterPro" id="IPR005358">
    <property type="entry name" value="Puta_zinc/iron-chelating_dom"/>
</dbReference>
<gene>
    <name evidence="1" type="ORF">SAMN05421734_106111</name>
</gene>
<name>A0A1G6KJ23_9BACI</name>
<dbReference type="Pfam" id="PF03692">
    <property type="entry name" value="CxxCxxCC"/>
    <property type="match status" value="1"/>
</dbReference>
<evidence type="ECO:0000313" key="1">
    <source>
        <dbReference type="EMBL" id="SDC31112.1"/>
    </source>
</evidence>
<dbReference type="STRING" id="1612202.SAMN05421734_106111"/>
<dbReference type="OrthoDB" id="9810361at2"/>
<evidence type="ECO:0000313" key="2">
    <source>
        <dbReference type="Proteomes" id="UP000242949"/>
    </source>
</evidence>
<organism evidence="1 2">
    <name type="scientific">Pelagirhabdus alkalitolerans</name>
    <dbReference type="NCBI Taxonomy" id="1612202"/>
    <lineage>
        <taxon>Bacteria</taxon>
        <taxon>Bacillati</taxon>
        <taxon>Bacillota</taxon>
        <taxon>Bacilli</taxon>
        <taxon>Bacillales</taxon>
        <taxon>Bacillaceae</taxon>
        <taxon>Pelagirhabdus</taxon>
    </lineage>
</organism>